<comment type="caution">
    <text evidence="2">The sequence shown here is derived from an EMBL/GenBank/DDBJ whole genome shotgun (WGS) entry which is preliminary data.</text>
</comment>
<reference evidence="2 3" key="1">
    <citation type="submission" date="2019-05" db="EMBL/GenBank/DDBJ databases">
        <title>Another draft genome of Portunus trituberculatus and its Hox gene families provides insights of decapod evolution.</title>
        <authorList>
            <person name="Jeong J.-H."/>
            <person name="Song I."/>
            <person name="Kim S."/>
            <person name="Choi T."/>
            <person name="Kim D."/>
            <person name="Ryu S."/>
            <person name="Kim W."/>
        </authorList>
    </citation>
    <scope>NUCLEOTIDE SEQUENCE [LARGE SCALE GENOMIC DNA]</scope>
    <source>
        <tissue evidence="2">Muscle</tissue>
    </source>
</reference>
<proteinExistence type="predicted"/>
<protein>
    <submittedName>
        <fullName evidence="2">Uncharacterized protein</fullName>
    </submittedName>
</protein>
<name>A0A5B7E849_PORTR</name>
<dbReference type="EMBL" id="VSRR010002085">
    <property type="protein sequence ID" value="MPC29515.1"/>
    <property type="molecule type" value="Genomic_DNA"/>
</dbReference>
<dbReference type="AlphaFoldDB" id="A0A5B7E849"/>
<gene>
    <name evidence="2" type="ORF">E2C01_022754</name>
</gene>
<sequence>MMHTGAHVLILSSRATEDENVGSRGQDHRCTVQPVTCSITAHFPTKNLSTLAGNVLLPAALTIMLTNVGQPTTREGSVGAWSARCLSGLLHSLSHLTCGTGYVQHPKRHNQTNYDPTDMFGNTHTSNQCDVIPAHCSQTYNLTYTQIPPPPSKSPQQGKHLPTGWESNSECSAMLASDRSNFNPMSCEPGILTNTLCSRLHTPTAN</sequence>
<keyword evidence="3" id="KW-1185">Reference proteome</keyword>
<organism evidence="2 3">
    <name type="scientific">Portunus trituberculatus</name>
    <name type="common">Swimming crab</name>
    <name type="synonym">Neptunus trituberculatus</name>
    <dbReference type="NCBI Taxonomy" id="210409"/>
    <lineage>
        <taxon>Eukaryota</taxon>
        <taxon>Metazoa</taxon>
        <taxon>Ecdysozoa</taxon>
        <taxon>Arthropoda</taxon>
        <taxon>Crustacea</taxon>
        <taxon>Multicrustacea</taxon>
        <taxon>Malacostraca</taxon>
        <taxon>Eumalacostraca</taxon>
        <taxon>Eucarida</taxon>
        <taxon>Decapoda</taxon>
        <taxon>Pleocyemata</taxon>
        <taxon>Brachyura</taxon>
        <taxon>Eubrachyura</taxon>
        <taxon>Portunoidea</taxon>
        <taxon>Portunidae</taxon>
        <taxon>Portuninae</taxon>
        <taxon>Portunus</taxon>
    </lineage>
</organism>
<evidence type="ECO:0000313" key="2">
    <source>
        <dbReference type="EMBL" id="MPC29515.1"/>
    </source>
</evidence>
<evidence type="ECO:0000313" key="3">
    <source>
        <dbReference type="Proteomes" id="UP000324222"/>
    </source>
</evidence>
<evidence type="ECO:0000256" key="1">
    <source>
        <dbReference type="SAM" id="MobiDB-lite"/>
    </source>
</evidence>
<accession>A0A5B7E849</accession>
<dbReference type="Proteomes" id="UP000324222">
    <property type="component" value="Unassembled WGS sequence"/>
</dbReference>
<feature type="region of interest" description="Disordered" evidence="1">
    <location>
        <begin position="146"/>
        <end position="165"/>
    </location>
</feature>